<sequence length="120" mass="13343">MHYLLEQLKRGDSTVIQQFARAHDEWNEILRDVDAISVEELASRLTSAQYTFEEIFGDRAPGKDNMPWSGFSHLYSTAHGFDANLEAAKKLAAAFNASMCSGEVKAAALRAAAAYWLDDE</sequence>
<evidence type="ECO:0000313" key="1">
    <source>
        <dbReference type="EMBL" id="NNH12527.1"/>
    </source>
</evidence>
<protein>
    <submittedName>
        <fullName evidence="1">Uncharacterized protein</fullName>
    </submittedName>
</protein>
<dbReference type="RefSeq" id="WP_151023232.1">
    <property type="nucleotide sequence ID" value="NZ_BAAAEB010000011.1"/>
</dbReference>
<name>A0A849BJ04_9BURK</name>
<proteinExistence type="predicted"/>
<reference evidence="1 2" key="1">
    <citation type="submission" date="2020-05" db="EMBL/GenBank/DDBJ databases">
        <title>MicrobeNet Type strains.</title>
        <authorList>
            <person name="Nicholson A.C."/>
        </authorList>
    </citation>
    <scope>NUCLEOTIDE SEQUENCE [LARGE SCALE GENOMIC DNA]</scope>
    <source>
        <strain evidence="1 2">ATCC 700815</strain>
    </source>
</reference>
<evidence type="ECO:0000313" key="2">
    <source>
        <dbReference type="Proteomes" id="UP000542973"/>
    </source>
</evidence>
<comment type="caution">
    <text evidence="1">The sequence shown here is derived from an EMBL/GenBank/DDBJ whole genome shotgun (WGS) entry which is preliminary data.</text>
</comment>
<dbReference type="AlphaFoldDB" id="A0A849BJ04"/>
<dbReference type="EMBL" id="JABEMD010000029">
    <property type="protein sequence ID" value="NNH12527.1"/>
    <property type="molecule type" value="Genomic_DNA"/>
</dbReference>
<dbReference type="Proteomes" id="UP000542973">
    <property type="component" value="Unassembled WGS sequence"/>
</dbReference>
<accession>A0A849BJ04</accession>
<gene>
    <name evidence="1" type="ORF">HLB16_16775</name>
</gene>
<organism evidence="1 2">
    <name type="scientific">Cupriavidus gilardii</name>
    <dbReference type="NCBI Taxonomy" id="82541"/>
    <lineage>
        <taxon>Bacteria</taxon>
        <taxon>Pseudomonadati</taxon>
        <taxon>Pseudomonadota</taxon>
        <taxon>Betaproteobacteria</taxon>
        <taxon>Burkholderiales</taxon>
        <taxon>Burkholderiaceae</taxon>
        <taxon>Cupriavidus</taxon>
    </lineage>
</organism>